<keyword evidence="1" id="KW-0732">Signal</keyword>
<name>A0ABV7FN54_9GAMM</name>
<dbReference type="InterPro" id="IPR036873">
    <property type="entry name" value="Rhodanese-like_dom_sf"/>
</dbReference>
<feature type="chain" id="PRO_5045848562" evidence="1">
    <location>
        <begin position="24"/>
        <end position="108"/>
    </location>
</feature>
<proteinExistence type="predicted"/>
<protein>
    <submittedName>
        <fullName evidence="3">Rhodanese-like domain-containing protein</fullName>
    </submittedName>
</protein>
<keyword evidence="4" id="KW-1185">Reference proteome</keyword>
<feature type="domain" description="Rhodanese" evidence="2">
    <location>
        <begin position="21"/>
        <end position="105"/>
    </location>
</feature>
<dbReference type="RefSeq" id="WP_378121399.1">
    <property type="nucleotide sequence ID" value="NZ_JBHRTF010000016.1"/>
</dbReference>
<feature type="signal peptide" evidence="1">
    <location>
        <begin position="1"/>
        <end position="23"/>
    </location>
</feature>
<dbReference type="PROSITE" id="PS50206">
    <property type="entry name" value="RHODANESE_3"/>
    <property type="match status" value="1"/>
</dbReference>
<dbReference type="PANTHER" id="PTHR45431:SF3">
    <property type="entry name" value="RHODANESE-LIKE DOMAIN-CONTAINING PROTEIN 15, CHLOROPLASTIC"/>
    <property type="match status" value="1"/>
</dbReference>
<dbReference type="InterPro" id="IPR052367">
    <property type="entry name" value="Thiosulfate_ST/Rhodanese-like"/>
</dbReference>
<dbReference type="SUPFAM" id="SSF52821">
    <property type="entry name" value="Rhodanese/Cell cycle control phosphatase"/>
    <property type="match status" value="1"/>
</dbReference>
<dbReference type="Gene3D" id="3.40.250.10">
    <property type="entry name" value="Rhodanese-like domain"/>
    <property type="match status" value="1"/>
</dbReference>
<dbReference type="PANTHER" id="PTHR45431">
    <property type="entry name" value="RHODANESE-LIKE DOMAIN-CONTAINING PROTEIN 15, CHLOROPLASTIC"/>
    <property type="match status" value="1"/>
</dbReference>
<evidence type="ECO:0000259" key="2">
    <source>
        <dbReference type="PROSITE" id="PS50206"/>
    </source>
</evidence>
<evidence type="ECO:0000313" key="3">
    <source>
        <dbReference type="EMBL" id="MFC3117294.1"/>
    </source>
</evidence>
<dbReference type="EMBL" id="JBHRTF010000016">
    <property type="protein sequence ID" value="MFC3117294.1"/>
    <property type="molecule type" value="Genomic_DNA"/>
</dbReference>
<gene>
    <name evidence="3" type="ORF">ACFODX_17120</name>
</gene>
<dbReference type="CDD" id="cd00158">
    <property type="entry name" value="RHOD"/>
    <property type="match status" value="1"/>
</dbReference>
<reference evidence="4" key="1">
    <citation type="journal article" date="2019" name="Int. J. Syst. Evol. Microbiol.">
        <title>The Global Catalogue of Microorganisms (GCM) 10K type strain sequencing project: providing services to taxonomists for standard genome sequencing and annotation.</title>
        <authorList>
            <consortium name="The Broad Institute Genomics Platform"/>
            <consortium name="The Broad Institute Genome Sequencing Center for Infectious Disease"/>
            <person name="Wu L."/>
            <person name="Ma J."/>
        </authorList>
    </citation>
    <scope>NUCLEOTIDE SEQUENCE [LARGE SCALE GENOMIC DNA]</scope>
    <source>
        <strain evidence="4">KCTC 52237</strain>
    </source>
</reference>
<accession>A0ABV7FN54</accession>
<comment type="caution">
    <text evidence="3">The sequence shown here is derived from an EMBL/GenBank/DDBJ whole genome shotgun (WGS) entry which is preliminary data.</text>
</comment>
<dbReference type="SMART" id="SM00450">
    <property type="entry name" value="RHOD"/>
    <property type="match status" value="1"/>
</dbReference>
<sequence>MLRHLFYSLITGVILIMSHPATANEIWIDVRTAEEFNAGHLEGAAHIPFEEIAARIGEVTSDKNASIRLYCRTGRRSGIAQETLQAMGFTQATNEGGYEELLQQRASQ</sequence>
<organism evidence="3 4">
    <name type="scientific">Cellvibrio fontiphilus</name>
    <dbReference type="NCBI Taxonomy" id="1815559"/>
    <lineage>
        <taxon>Bacteria</taxon>
        <taxon>Pseudomonadati</taxon>
        <taxon>Pseudomonadota</taxon>
        <taxon>Gammaproteobacteria</taxon>
        <taxon>Cellvibrionales</taxon>
        <taxon>Cellvibrionaceae</taxon>
        <taxon>Cellvibrio</taxon>
    </lineage>
</organism>
<dbReference type="Proteomes" id="UP001595555">
    <property type="component" value="Unassembled WGS sequence"/>
</dbReference>
<evidence type="ECO:0000256" key="1">
    <source>
        <dbReference type="SAM" id="SignalP"/>
    </source>
</evidence>
<evidence type="ECO:0000313" key="4">
    <source>
        <dbReference type="Proteomes" id="UP001595555"/>
    </source>
</evidence>
<dbReference type="Pfam" id="PF00581">
    <property type="entry name" value="Rhodanese"/>
    <property type="match status" value="1"/>
</dbReference>
<dbReference type="InterPro" id="IPR001763">
    <property type="entry name" value="Rhodanese-like_dom"/>
</dbReference>